<accession>A0A3N2C5N6</accession>
<dbReference type="GO" id="GO:0004177">
    <property type="term" value="F:aminopeptidase activity"/>
    <property type="evidence" value="ECO:0007669"/>
    <property type="project" value="UniProtKB-KW"/>
</dbReference>
<dbReference type="Gene3D" id="3.90.230.10">
    <property type="entry name" value="Creatinase/methionine aminopeptidase superfamily"/>
    <property type="match status" value="1"/>
</dbReference>
<keyword evidence="2" id="KW-0378">Hydrolase</keyword>
<sequence length="350" mass="37154">MNHERPGPDEVDRRRKHARLVSLLEARGAGTIVLRSAAAVGWYLDGSRVHVSLAADPIVAVVVSPGDAWLVATSNEVDRLQAEELPDIRVRTVPWHTPIDAVLPSGDGVLQEADVAAELRAARASLLPAELARFRSLGRETTSAVEALVDELDPARTERAVAADLAGRLVAAGIDPLVLLVAGEGRLAHRHPLPTEGRLGSRAMVVACGRRDGLIVNLTRWFDDGGTPAEPFATDMQRIRAVEHAYLDATVPGASLADILRTGSAAYAEQGFDADEWTRHHQGGAAGYAGRDPRAMPEATDVVQPWQAFAWNPTAPGVKVEDTVVITPDGVEVLTTSAPSTHPTPSTVGG</sequence>
<dbReference type="EMBL" id="RKHL01000001">
    <property type="protein sequence ID" value="ROR82796.1"/>
    <property type="molecule type" value="Genomic_DNA"/>
</dbReference>
<comment type="caution">
    <text evidence="2">The sequence shown here is derived from an EMBL/GenBank/DDBJ whole genome shotgun (WGS) entry which is preliminary data.</text>
</comment>
<feature type="domain" description="Peptidase M24" evidence="1">
    <location>
        <begin position="134"/>
        <end position="327"/>
    </location>
</feature>
<evidence type="ECO:0000313" key="2">
    <source>
        <dbReference type="EMBL" id="ROR82796.1"/>
    </source>
</evidence>
<dbReference type="InterPro" id="IPR036005">
    <property type="entry name" value="Creatinase/aminopeptidase-like"/>
</dbReference>
<protein>
    <submittedName>
        <fullName evidence="2">Xaa-Pro aminopeptidase</fullName>
    </submittedName>
</protein>
<gene>
    <name evidence="2" type="ORF">EDD42_2892</name>
</gene>
<dbReference type="PANTHER" id="PTHR46112">
    <property type="entry name" value="AMINOPEPTIDASE"/>
    <property type="match status" value="1"/>
</dbReference>
<keyword evidence="2" id="KW-0645">Protease</keyword>
<dbReference type="Proteomes" id="UP000266915">
    <property type="component" value="Unassembled WGS sequence"/>
</dbReference>
<dbReference type="SUPFAM" id="SSF55920">
    <property type="entry name" value="Creatinase/aminopeptidase"/>
    <property type="match status" value="1"/>
</dbReference>
<dbReference type="InterPro" id="IPR050659">
    <property type="entry name" value="Peptidase_M24B"/>
</dbReference>
<keyword evidence="3" id="KW-1185">Reference proteome</keyword>
<organism evidence="2 3">
    <name type="scientific">Plantibacter flavus</name>
    <dbReference type="NCBI Taxonomy" id="150123"/>
    <lineage>
        <taxon>Bacteria</taxon>
        <taxon>Bacillati</taxon>
        <taxon>Actinomycetota</taxon>
        <taxon>Actinomycetes</taxon>
        <taxon>Micrococcales</taxon>
        <taxon>Microbacteriaceae</taxon>
        <taxon>Plantibacter</taxon>
    </lineage>
</organism>
<keyword evidence="2" id="KW-0031">Aminopeptidase</keyword>
<evidence type="ECO:0000259" key="1">
    <source>
        <dbReference type="Pfam" id="PF00557"/>
    </source>
</evidence>
<dbReference type="PANTHER" id="PTHR46112:SF2">
    <property type="entry name" value="XAA-PRO AMINOPEPTIDASE P-RELATED"/>
    <property type="match status" value="1"/>
</dbReference>
<name>A0A3N2C5N6_9MICO</name>
<dbReference type="RefSeq" id="WP_085512680.1">
    <property type="nucleotide sequence ID" value="NZ_FXAP01000004.1"/>
</dbReference>
<proteinExistence type="predicted"/>
<dbReference type="CDD" id="cd01066">
    <property type="entry name" value="APP_MetAP"/>
    <property type="match status" value="1"/>
</dbReference>
<reference evidence="2 3" key="1">
    <citation type="submission" date="2018-11" db="EMBL/GenBank/DDBJ databases">
        <title>Sequencing the genomes of 1000 actinobacteria strains.</title>
        <authorList>
            <person name="Klenk H.-P."/>
        </authorList>
    </citation>
    <scope>NUCLEOTIDE SEQUENCE [LARGE SCALE GENOMIC DNA]</scope>
    <source>
        <strain evidence="2 3">DSM 14012</strain>
    </source>
</reference>
<dbReference type="AlphaFoldDB" id="A0A3N2C5N6"/>
<dbReference type="Pfam" id="PF00557">
    <property type="entry name" value="Peptidase_M24"/>
    <property type="match status" value="1"/>
</dbReference>
<evidence type="ECO:0000313" key="3">
    <source>
        <dbReference type="Proteomes" id="UP000266915"/>
    </source>
</evidence>
<dbReference type="InterPro" id="IPR000994">
    <property type="entry name" value="Pept_M24"/>
</dbReference>